<evidence type="ECO:0000256" key="7">
    <source>
        <dbReference type="SAM" id="MobiDB-lite"/>
    </source>
</evidence>
<feature type="transmembrane region" description="Helical" evidence="6">
    <location>
        <begin position="75"/>
        <end position="95"/>
    </location>
</feature>
<evidence type="ECO:0000256" key="4">
    <source>
        <dbReference type="ARBA" id="ARBA00023136"/>
    </source>
</evidence>
<reference evidence="8 9" key="1">
    <citation type="journal article" date="2022" name="Front. Cell. Infect. Microbiol.">
        <title>The Genomes of Two Strains of Taenia crassiceps the Animal Model for the Study of Human Cysticercosis.</title>
        <authorList>
            <person name="Bobes R.J."/>
            <person name="Estrada K."/>
            <person name="Rios-Valencia D.G."/>
            <person name="Calderon-Gallegos A."/>
            <person name="de la Torre P."/>
            <person name="Carrero J.C."/>
            <person name="Sanchez-Flores A."/>
            <person name="Laclette J.P."/>
        </authorList>
    </citation>
    <scope>NUCLEOTIDE SEQUENCE [LARGE SCALE GENOMIC DNA]</scope>
    <source>
        <strain evidence="8">WFUcys</strain>
    </source>
</reference>
<sequence>MSISYLDDISDGSGTFIFLKLLARWKGSLYKLVWLDLLVYLFVHYFVQLIYWVVLTQSQRAAFNEVVDYCEEIRGQVPISFLLGFFVSGVIGRWFDTYMYIPWLNNISYQIAATINCADPRVALRARLTVMRYLNLSWILMMRTISDRISNRFRMQSVTTEGRRRQRLRHDRQDIFRSSESSDERKSRRSHSKKRGSSPLLATPCSQVQAKPSPSTSGIFNFNNAETSLFDAPDAHGVREILKNINNDKKVQLTFGKLITEPEIRAFETIGRRYFCATRQRYLPEYWVPIQWAVRVVQKTTIHGNIPDIKIMIGVLNELGKFRKQLQLLKTFSSLTMPLVYTQVAVIAVYSYFICQILATQHIERAANETNPNTSMPVPLFSVFYFIFLVGWLKVALCVMSPFGEDYEDFETSEILDYNLDVSYRVVLMDEATYPEELKRPTFALSTMNGHEDDNLRAFLDSVSRDLDDVEFDENANDIHNLEVRPSFLNKIKERFFSKREKAKRFEGERKVRTAIPNPLSY</sequence>
<organism evidence="8 9">
    <name type="scientific">Taenia crassiceps</name>
    <dbReference type="NCBI Taxonomy" id="6207"/>
    <lineage>
        <taxon>Eukaryota</taxon>
        <taxon>Metazoa</taxon>
        <taxon>Spiralia</taxon>
        <taxon>Lophotrochozoa</taxon>
        <taxon>Platyhelminthes</taxon>
        <taxon>Cestoda</taxon>
        <taxon>Eucestoda</taxon>
        <taxon>Cyclophyllidea</taxon>
        <taxon>Taeniidae</taxon>
        <taxon>Taenia</taxon>
    </lineage>
</organism>
<evidence type="ECO:0000256" key="3">
    <source>
        <dbReference type="ARBA" id="ARBA00022989"/>
    </source>
</evidence>
<feature type="transmembrane region" description="Helical" evidence="6">
    <location>
        <begin position="32"/>
        <end position="54"/>
    </location>
</feature>
<dbReference type="EMBL" id="JAKROA010000005">
    <property type="protein sequence ID" value="KAL5107160.1"/>
    <property type="molecule type" value="Genomic_DNA"/>
</dbReference>
<proteinExistence type="inferred from homology"/>
<evidence type="ECO:0000313" key="8">
    <source>
        <dbReference type="EMBL" id="KAL5107160.1"/>
    </source>
</evidence>
<keyword evidence="6" id="KW-0868">Chloride</keyword>
<keyword evidence="9" id="KW-1185">Reference proteome</keyword>
<name>A0ABR4QC57_9CEST</name>
<gene>
    <name evidence="8" type="ORF">TcWFU_009965</name>
</gene>
<evidence type="ECO:0000313" key="9">
    <source>
        <dbReference type="Proteomes" id="UP001651158"/>
    </source>
</evidence>
<keyword evidence="6" id="KW-0813">Transport</keyword>
<feature type="compositionally biased region" description="Polar residues" evidence="7">
    <location>
        <begin position="204"/>
        <end position="213"/>
    </location>
</feature>
<comment type="subcellular location">
    <subcellularLocation>
        <location evidence="6">Cell membrane</location>
        <topology evidence="6">Multi-pass membrane protein</topology>
    </subcellularLocation>
    <subcellularLocation>
        <location evidence="1">Membrane</location>
    </subcellularLocation>
</comment>
<keyword evidence="2 6" id="KW-0812">Transmembrane</keyword>
<keyword evidence="6" id="KW-1003">Cell membrane</keyword>
<feature type="region of interest" description="Disordered" evidence="7">
    <location>
        <begin position="160"/>
        <end position="213"/>
    </location>
</feature>
<dbReference type="Proteomes" id="UP001651158">
    <property type="component" value="Unassembled WGS sequence"/>
</dbReference>
<feature type="transmembrane region" description="Helical" evidence="6">
    <location>
        <begin position="379"/>
        <end position="400"/>
    </location>
</feature>
<comment type="caution">
    <text evidence="8">The sequence shown here is derived from an EMBL/GenBank/DDBJ whole genome shotgun (WGS) entry which is preliminary data.</text>
</comment>
<keyword evidence="6" id="KW-0869">Chloride channel</keyword>
<protein>
    <recommendedName>
        <fullName evidence="6">Bestrophin homolog</fullName>
    </recommendedName>
</protein>
<dbReference type="Pfam" id="PF01062">
    <property type="entry name" value="Bestrophin"/>
    <property type="match status" value="2"/>
</dbReference>
<keyword evidence="6" id="KW-0406">Ion transport</keyword>
<keyword evidence="3 6" id="KW-1133">Transmembrane helix</keyword>
<accession>A0ABR4QC57</accession>
<keyword evidence="6" id="KW-0407">Ion channel</keyword>
<feature type="compositionally biased region" description="Basic residues" evidence="7">
    <location>
        <begin position="187"/>
        <end position="196"/>
    </location>
</feature>
<evidence type="ECO:0000256" key="2">
    <source>
        <dbReference type="ARBA" id="ARBA00022692"/>
    </source>
</evidence>
<keyword evidence="4 6" id="KW-0472">Membrane</keyword>
<feature type="compositionally biased region" description="Basic and acidic residues" evidence="7">
    <location>
        <begin position="171"/>
        <end position="186"/>
    </location>
</feature>
<comment type="similarity">
    <text evidence="5 6">Belongs to the anion channel-forming bestrophin (TC 1.A.46) family. Calcium-sensitive chloride channel subfamily.</text>
</comment>
<feature type="transmembrane region" description="Helical" evidence="6">
    <location>
        <begin position="339"/>
        <end position="359"/>
    </location>
</feature>
<dbReference type="PANTHER" id="PTHR10736">
    <property type="entry name" value="BESTROPHIN"/>
    <property type="match status" value="1"/>
</dbReference>
<evidence type="ECO:0000256" key="5">
    <source>
        <dbReference type="ARBA" id="ARBA00034769"/>
    </source>
</evidence>
<comment type="function">
    <text evidence="6">Forms chloride channels.</text>
</comment>
<evidence type="ECO:0000256" key="1">
    <source>
        <dbReference type="ARBA" id="ARBA00004370"/>
    </source>
</evidence>
<dbReference type="InterPro" id="IPR000615">
    <property type="entry name" value="Bestrophin"/>
</dbReference>
<evidence type="ECO:0000256" key="6">
    <source>
        <dbReference type="RuleBase" id="RU363126"/>
    </source>
</evidence>
<dbReference type="InterPro" id="IPR021134">
    <property type="entry name" value="Bestrophin-like"/>
</dbReference>